<dbReference type="InterPro" id="IPR036457">
    <property type="entry name" value="PPM-type-like_dom_sf"/>
</dbReference>
<dbReference type="GO" id="GO:0004672">
    <property type="term" value="F:protein kinase activity"/>
    <property type="evidence" value="ECO:0007669"/>
    <property type="project" value="InterPro"/>
</dbReference>
<proteinExistence type="predicted"/>
<accession>A0A2N9YDB8</accession>
<dbReference type="Gene3D" id="3.60.40.10">
    <property type="entry name" value="PPM-type phosphatase domain"/>
    <property type="match status" value="1"/>
</dbReference>
<dbReference type="Pfam" id="PF13191">
    <property type="entry name" value="AAA_16"/>
    <property type="match status" value="1"/>
</dbReference>
<dbReference type="PANTHER" id="PTHR43642">
    <property type="entry name" value="HYBRID SIGNAL TRANSDUCTION HISTIDINE KINASE G"/>
    <property type="match status" value="1"/>
</dbReference>
<dbReference type="SMART" id="SM00220">
    <property type="entry name" value="S_TKc"/>
    <property type="match status" value="1"/>
</dbReference>
<dbReference type="InterPro" id="IPR027417">
    <property type="entry name" value="P-loop_NTPase"/>
</dbReference>
<dbReference type="Gene3D" id="3.30.200.20">
    <property type="entry name" value="Phosphorylase Kinase, domain 1"/>
    <property type="match status" value="1"/>
</dbReference>
<evidence type="ECO:0000313" key="2">
    <source>
        <dbReference type="EMBL" id="AUI68471.1"/>
    </source>
</evidence>
<evidence type="ECO:0000313" key="3">
    <source>
        <dbReference type="Proteomes" id="UP000234271"/>
    </source>
</evidence>
<feature type="domain" description="Protein kinase" evidence="1">
    <location>
        <begin position="7"/>
        <end position="268"/>
    </location>
</feature>
<reference evidence="3" key="1">
    <citation type="submission" date="2016-12" db="EMBL/GenBank/DDBJ databases">
        <title>Complete Genome Sequence of Beggiatoa leptomitiformis D-401.</title>
        <authorList>
            <person name="Fomenkov A."/>
            <person name="Vincze T."/>
            <person name="Grabovich M."/>
            <person name="Anton B.P."/>
            <person name="Dubinina G."/>
            <person name="Orlova M."/>
            <person name="Belousova E."/>
            <person name="Roberts R.J."/>
        </authorList>
    </citation>
    <scope>NUCLEOTIDE SEQUENCE [LARGE SCALE GENOMIC DNA]</scope>
    <source>
        <strain evidence="3">D-401</strain>
    </source>
</reference>
<dbReference type="SMART" id="SM00065">
    <property type="entry name" value="GAF"/>
    <property type="match status" value="1"/>
</dbReference>
<dbReference type="InterPro" id="IPR011009">
    <property type="entry name" value="Kinase-like_dom_sf"/>
</dbReference>
<dbReference type="EMBL" id="CP018889">
    <property type="protein sequence ID" value="AUI68471.1"/>
    <property type="molecule type" value="Genomic_DNA"/>
</dbReference>
<dbReference type="Gene3D" id="3.40.50.300">
    <property type="entry name" value="P-loop containing nucleotide triphosphate hydrolases"/>
    <property type="match status" value="1"/>
</dbReference>
<keyword evidence="3" id="KW-1185">Reference proteome</keyword>
<name>A0A2N9YDB8_9GAMM</name>
<evidence type="ECO:0000259" key="1">
    <source>
        <dbReference type="PROSITE" id="PS50011"/>
    </source>
</evidence>
<dbReference type="InterPro" id="IPR003018">
    <property type="entry name" value="GAF"/>
</dbReference>
<dbReference type="Gene3D" id="1.10.510.10">
    <property type="entry name" value="Transferase(Phosphotransferase) domain 1"/>
    <property type="match status" value="1"/>
</dbReference>
<dbReference type="PANTHER" id="PTHR43642:SF1">
    <property type="entry name" value="HYBRID SIGNAL TRANSDUCTION HISTIDINE KINASE G"/>
    <property type="match status" value="1"/>
</dbReference>
<dbReference type="SUPFAM" id="SSF52540">
    <property type="entry name" value="P-loop containing nucleoside triphosphate hydrolases"/>
    <property type="match status" value="1"/>
</dbReference>
<dbReference type="InterPro" id="IPR029016">
    <property type="entry name" value="GAF-like_dom_sf"/>
</dbReference>
<protein>
    <submittedName>
        <fullName evidence="2">AAA family ATPase</fullName>
    </submittedName>
</protein>
<dbReference type="Pfam" id="PF07228">
    <property type="entry name" value="SpoIIE"/>
    <property type="match status" value="1"/>
</dbReference>
<dbReference type="Pfam" id="PF25503">
    <property type="entry name" value="TPR_CHK1"/>
    <property type="match status" value="1"/>
</dbReference>
<dbReference type="Gene3D" id="3.30.450.40">
    <property type="match status" value="1"/>
</dbReference>
<dbReference type="InterPro" id="IPR001932">
    <property type="entry name" value="PPM-type_phosphatase-like_dom"/>
</dbReference>
<dbReference type="InterPro" id="IPR000719">
    <property type="entry name" value="Prot_kinase_dom"/>
</dbReference>
<dbReference type="PROSITE" id="PS00108">
    <property type="entry name" value="PROTEIN_KINASE_ST"/>
    <property type="match status" value="1"/>
</dbReference>
<dbReference type="GO" id="GO:0005524">
    <property type="term" value="F:ATP binding"/>
    <property type="evidence" value="ECO:0007669"/>
    <property type="project" value="InterPro"/>
</dbReference>
<dbReference type="STRING" id="288004.AL038_17265"/>
<dbReference type="OrthoDB" id="9801841at2"/>
<dbReference type="SMART" id="SM00331">
    <property type="entry name" value="PP2C_SIG"/>
    <property type="match status" value="1"/>
</dbReference>
<dbReference type="SUPFAM" id="SSF55781">
    <property type="entry name" value="GAF domain-like"/>
    <property type="match status" value="1"/>
</dbReference>
<dbReference type="InterPro" id="IPR008271">
    <property type="entry name" value="Ser/Thr_kinase_AS"/>
</dbReference>
<dbReference type="CDD" id="cd14014">
    <property type="entry name" value="STKc_PknB_like"/>
    <property type="match status" value="1"/>
</dbReference>
<dbReference type="KEGG" id="blep:AL038_17265"/>
<dbReference type="SUPFAM" id="SSF56112">
    <property type="entry name" value="Protein kinase-like (PK-like)"/>
    <property type="match status" value="1"/>
</dbReference>
<dbReference type="RefSeq" id="WP_062154948.1">
    <property type="nucleotide sequence ID" value="NZ_CP012373.2"/>
</dbReference>
<gene>
    <name evidence="2" type="ORF">BLE401_06960</name>
</gene>
<dbReference type="Proteomes" id="UP000234271">
    <property type="component" value="Chromosome"/>
</dbReference>
<dbReference type="PROSITE" id="PS50011">
    <property type="entry name" value="PROTEIN_KINASE_DOM"/>
    <property type="match status" value="1"/>
</dbReference>
<dbReference type="Pfam" id="PF00069">
    <property type="entry name" value="Pkinase"/>
    <property type="match status" value="1"/>
</dbReference>
<sequence length="1797" mass="202873">MIELADYAITEKIYDGAKTVVYRGYRKKDQQAVIIKGLQNQYPEPRRIAQFHHEYQITQGLNLSGIVKPYGLHKCKSAWVLIFEDDHGESLRTLLDKQAPLDLPLFLELAIQLAHGIGELHIHNIIHKDIKPANIIVNLEKKQVKITDFSISSKFNVENQSLCNPDLLEGTLVYMSPEQTGRMNRTVDYRTDLYSLGVVFYEMLVGHPPFQSEDALELVHCHIAKRPTAVYLLNSDVPHTISHIIMKLLAKTAESRYQSAFGLKADLLACLAQYQQHGSIQAFEFGNKDRWDHFHIPQKLYGREQELDVLLNSFKRVNAGHTEMMLVAGYSGIGKSMLVQEIYKPITQQRGYFSAGKFDQFQRNIPYSAVVKAFANLVRQLLTENVERVTQWRERLLRALGRNGQVVIEVLPEIELIIGKQPPVEVLPPTAAQNRFNHVFRSFLRVFAQPEHPLVLFLDDLQWADSATLTLLELILTDEQTHYLFLIGAYRDNEVDVSHPLMLTLDTLHRAQVTISQITLSALQLVHVTHLLIDTLHSDMETVKPLAELIVQKTQGNPFFSTQFLKTLHQERLFTFDFEQARWQWDIKQIQAHDITDNVVELMIVKLRKLPPATQQVLRLAACVGNQFSLQTLAIIYQHSPKETFYALLPTIQEGLILPMSGLEVDQYDESVLLITYYRFLHDRVQQAAYALIDADQKQSVHLNIGWLLAHNTPTEEKADKLFEIVDHLNLGQPLITDADELVSLARLNLEAGQKAKLATAYNASWTYLSNSRQLLVSLAGATVWTYYYELCYTLHKELIEVAYLKGFFSESEQLIRETIAQAQTVLEKADIYNTLIIQYTMQAQYVLATEAGRQALRLLGIDLPTDNLRAVLLKEMAQVTENLGQRSIAVLLNAPDMQLPEKQIAIRLINNLIGATYFSNPPLLHVVITKSVNLSLCYGNSVETAMGYSCYGIVLGAVLGDYQTAYAFGIVGMKLADYYNGLAQKCKAWELFANMSLIWVRHLREADAISEEAFKSGVDGGELQFAGYTLVHLLTHAFYEGKTLDSVLTEYLPKYMNFAEKTKNQLAIDSMTGYQLIIWNLTGRTIDKQGFNTDQLSEADYLTICHKNKNIAPVCRYYIAKCQVLYLYGEYHKALEIALDTDDVIQALINLAPIAEHNFYTSLIIIACYPDFSPTEQAQYWQRLEANQQQMKRWADSCEPNFLHKYLLIAAEMARLQNAALAAMDNYDQAIASANQYEYTQNEAIANELAAKFWLARGKTDIAQIYMKKAQYGYYLWGATRKVASLEAAYPQLLSNLHENRVYPVETQNTATVTAYGTNSFVTFGAKSQLDLASVIKASQAISGEFVFDQLLSRLMRIAIENAGAEEGWLILKKQGQLVLEAYGSVSLENITLLENMPLEKVHCQEPALCLSTAVVTYVSRTQMPVVLADACQDDIFASDPYTLQKQPKSVLCVPLVYHQNLIGVLYLENNLTTGTFTPERLTVIKLLCSQIAISLENARFIAELEQTRLAIRNHADELETLVTQRTVQLAHANAAITALNQKLSAENSRMGAELEVTQRLQQMLLPKTAELDEIQALEIVGFMQPAEEVGGDYYDVLQQNGRVVCGIGDVTGHGLESGVLMLMVQMAVRTLLENQVDSLESFLAVINRAIYANVQRMQSDKNLSLSLLDYQAGVLRLCGQHEEVLLVHRDGSLERIDTFNLGFPVGLENDIHDYLQHIELPLAQGEGIVLYTDGITEARSSTKQLYGIPRLCAVVKNTWSLGAEAVKQAVINDVHRHLDQEPILDDITLLVIKRR</sequence>
<dbReference type="InterPro" id="IPR041664">
    <property type="entry name" value="AAA_16"/>
</dbReference>
<dbReference type="Pfam" id="PF01590">
    <property type="entry name" value="GAF"/>
    <property type="match status" value="1"/>
</dbReference>
<organism evidence="2 3">
    <name type="scientific">Beggiatoa leptomitoformis</name>
    <dbReference type="NCBI Taxonomy" id="288004"/>
    <lineage>
        <taxon>Bacteria</taxon>
        <taxon>Pseudomonadati</taxon>
        <taxon>Pseudomonadota</taxon>
        <taxon>Gammaproteobacteria</taxon>
        <taxon>Thiotrichales</taxon>
        <taxon>Thiotrichaceae</taxon>
        <taxon>Beggiatoa</taxon>
    </lineage>
</organism>
<dbReference type="InterPro" id="IPR053159">
    <property type="entry name" value="Hybrid_Histidine_Kinase"/>
</dbReference>